<dbReference type="Proteomes" id="UP001169719">
    <property type="component" value="Unassembled WGS sequence"/>
</dbReference>
<evidence type="ECO:0000256" key="17">
    <source>
        <dbReference type="ARBA" id="ARBA00023237"/>
    </source>
</evidence>
<keyword evidence="12 18" id="KW-0378">Hydrolase</keyword>
<keyword evidence="20" id="KW-1185">Reference proteome</keyword>
<proteinExistence type="inferred from homology"/>
<comment type="subunit">
    <text evidence="4 18">Homodimer; dimerization is reversible, and the dimeric form is the active one.</text>
</comment>
<evidence type="ECO:0000256" key="14">
    <source>
        <dbReference type="ARBA" id="ARBA00022963"/>
    </source>
</evidence>
<dbReference type="InterPro" id="IPR003187">
    <property type="entry name" value="PLipase_A1"/>
</dbReference>
<accession>A0ABT7Y5L4</accession>
<dbReference type="EC" id="3.1.1.32" evidence="5 18"/>
<evidence type="ECO:0000256" key="3">
    <source>
        <dbReference type="ARBA" id="ARBA00010525"/>
    </source>
</evidence>
<evidence type="ECO:0000313" key="20">
    <source>
        <dbReference type="Proteomes" id="UP001169719"/>
    </source>
</evidence>
<dbReference type="InterPro" id="IPR036541">
    <property type="entry name" value="PLipase_A1_sf"/>
</dbReference>
<dbReference type="PRINTS" id="PR01486">
    <property type="entry name" value="PHPHLIPASEA1"/>
</dbReference>
<organism evidence="19 20">
    <name type="scientific">Vibrio agarivorans</name>
    <dbReference type="NCBI Taxonomy" id="153622"/>
    <lineage>
        <taxon>Bacteria</taxon>
        <taxon>Pseudomonadati</taxon>
        <taxon>Pseudomonadota</taxon>
        <taxon>Gammaproteobacteria</taxon>
        <taxon>Vibrionales</taxon>
        <taxon>Vibrionaceae</taxon>
        <taxon>Vibrio</taxon>
    </lineage>
</organism>
<keyword evidence="9" id="KW-0812">Transmembrane</keyword>
<evidence type="ECO:0000256" key="16">
    <source>
        <dbReference type="ARBA" id="ARBA00023136"/>
    </source>
</evidence>
<keyword evidence="14 18" id="KW-0442">Lipid degradation</keyword>
<comment type="similarity">
    <text evidence="3 18">Belongs to the phospholipase A1 family.</text>
</comment>
<dbReference type="SUPFAM" id="SSF56931">
    <property type="entry name" value="Outer membrane phospholipase A (OMPLA)"/>
    <property type="match status" value="1"/>
</dbReference>
<keyword evidence="11" id="KW-0732">Signal</keyword>
<evidence type="ECO:0000256" key="10">
    <source>
        <dbReference type="ARBA" id="ARBA00022723"/>
    </source>
</evidence>
<dbReference type="PANTHER" id="PTHR40457">
    <property type="entry name" value="PHOSPHOLIPASE A1"/>
    <property type="match status" value="1"/>
</dbReference>
<dbReference type="EMBL" id="JAUEOZ010000002">
    <property type="protein sequence ID" value="MDN2483342.1"/>
    <property type="molecule type" value="Genomic_DNA"/>
</dbReference>
<evidence type="ECO:0000256" key="15">
    <source>
        <dbReference type="ARBA" id="ARBA00023098"/>
    </source>
</evidence>
<comment type="catalytic activity">
    <reaction evidence="2 18">
        <text>a 1,2-diacyl-sn-glycero-3-phosphocholine + H2O = a 1-acyl-sn-glycero-3-phosphocholine + a fatty acid + H(+)</text>
        <dbReference type="Rhea" id="RHEA:15801"/>
        <dbReference type="ChEBI" id="CHEBI:15377"/>
        <dbReference type="ChEBI" id="CHEBI:15378"/>
        <dbReference type="ChEBI" id="CHEBI:28868"/>
        <dbReference type="ChEBI" id="CHEBI:57643"/>
        <dbReference type="ChEBI" id="CHEBI:58168"/>
        <dbReference type="EC" id="3.1.1.4"/>
    </reaction>
</comment>
<comment type="cofactor">
    <cofactor evidence="18">
        <name>Ca(2+)</name>
        <dbReference type="ChEBI" id="CHEBI:29108"/>
    </cofactor>
    <text evidence="18">Binds 1 Ca(2+) ion per monomer. In the dimeric form the Ca(2+) is bound by different amino acids with binding of each Ca(2+) shared with ligands coming from each monomer. The Ca(2+) ion may have a role in catalysis.</text>
</comment>
<evidence type="ECO:0000256" key="2">
    <source>
        <dbReference type="ARBA" id="ARBA00001604"/>
    </source>
</evidence>
<protein>
    <recommendedName>
        <fullName evidence="7 18">Phospholipase A1</fullName>
        <ecNumber evidence="5 18">3.1.1.32</ecNumber>
        <ecNumber evidence="6 18">3.1.1.4</ecNumber>
    </recommendedName>
    <alternativeName>
        <fullName evidence="18">Phosphatidylcholine 1-acylhydrolase</fullName>
    </alternativeName>
</protein>
<evidence type="ECO:0000256" key="6">
    <source>
        <dbReference type="ARBA" id="ARBA00013278"/>
    </source>
</evidence>
<name>A0ABT7Y5L4_9VIBR</name>
<evidence type="ECO:0000256" key="13">
    <source>
        <dbReference type="ARBA" id="ARBA00022837"/>
    </source>
</evidence>
<gene>
    <name evidence="19" type="ORF">QWJ08_18520</name>
</gene>
<sequence length="311" mass="36327">MKHIGWICTLLPSLAFASLECQSIKDDMARLSCYDGEDRAAGVQVVEKDLDTMSFGQIVDYGNSREIFKLTPHRANYILPFSYNQKPNNVYWQETNPDSELDRIEVKFQISGKLKLWKDLYKDWDLWFGYTQTSWWQLYNGTHSAPFRETNYSPELMLSTYPNISIFGFDLVQTDYAFIHHSNGEDKELSRSWNRIYANLVFSKDDYLISLKPWYRIPDPDNKDDNPNIQDYMGYGEITLGYRHDGAFYGVLLRNNLTSNNKGAVEVNMAYPIFKAVKLYAQYYYGYGESLIDFDHKVNRFSLGVLLYDVL</sequence>
<keyword evidence="16" id="KW-0472">Membrane</keyword>
<evidence type="ECO:0000256" key="4">
    <source>
        <dbReference type="ARBA" id="ARBA00011702"/>
    </source>
</evidence>
<keyword evidence="17 18" id="KW-0998">Cell outer membrane</keyword>
<evidence type="ECO:0000256" key="9">
    <source>
        <dbReference type="ARBA" id="ARBA00022692"/>
    </source>
</evidence>
<dbReference type="Pfam" id="PF02253">
    <property type="entry name" value="PLA1"/>
    <property type="match status" value="1"/>
</dbReference>
<dbReference type="CDD" id="cd00541">
    <property type="entry name" value="OMPLA"/>
    <property type="match status" value="1"/>
</dbReference>
<evidence type="ECO:0000256" key="18">
    <source>
        <dbReference type="RuleBase" id="RU366027"/>
    </source>
</evidence>
<dbReference type="EC" id="3.1.1.4" evidence="6 18"/>
<comment type="catalytic activity">
    <reaction evidence="1 18">
        <text>a 1,2-diacyl-sn-glycero-3-phosphocholine + H2O = a 2-acyl-sn-glycero-3-phosphocholine + a fatty acid + H(+)</text>
        <dbReference type="Rhea" id="RHEA:18689"/>
        <dbReference type="ChEBI" id="CHEBI:15377"/>
        <dbReference type="ChEBI" id="CHEBI:15378"/>
        <dbReference type="ChEBI" id="CHEBI:28868"/>
        <dbReference type="ChEBI" id="CHEBI:57643"/>
        <dbReference type="ChEBI" id="CHEBI:57875"/>
        <dbReference type="EC" id="3.1.1.32"/>
    </reaction>
</comment>
<comment type="function">
    <text evidence="18">Hydrolysis of phosphatidylcholine with phospholipase A2 (EC 3.1.1.4) and phospholipase A1 (EC 3.1.1.32) activities.</text>
</comment>
<dbReference type="RefSeq" id="WP_289963402.1">
    <property type="nucleotide sequence ID" value="NZ_JAUEOZ010000002.1"/>
</dbReference>
<evidence type="ECO:0000256" key="8">
    <source>
        <dbReference type="ARBA" id="ARBA00022452"/>
    </source>
</evidence>
<keyword evidence="13 18" id="KW-0106">Calcium</keyword>
<evidence type="ECO:0000256" key="7">
    <source>
        <dbReference type="ARBA" id="ARBA00021726"/>
    </source>
</evidence>
<dbReference type="Gene3D" id="2.40.230.10">
    <property type="entry name" value="Phospholipase A1"/>
    <property type="match status" value="1"/>
</dbReference>
<keyword evidence="10 18" id="KW-0479">Metal-binding</keyword>
<comment type="subcellular location">
    <subcellularLocation>
        <location evidence="18">Cell outer membrane</location>
        <topology evidence="18">Multi-pass membrane protein</topology>
    </subcellularLocation>
    <text evidence="18">One of the very few enzymes located there.</text>
</comment>
<evidence type="ECO:0000256" key="5">
    <source>
        <dbReference type="ARBA" id="ARBA00013179"/>
    </source>
</evidence>
<comment type="caution">
    <text evidence="19">The sequence shown here is derived from an EMBL/GenBank/DDBJ whole genome shotgun (WGS) entry which is preliminary data.</text>
</comment>
<keyword evidence="15 18" id="KW-0443">Lipid metabolism</keyword>
<evidence type="ECO:0000256" key="11">
    <source>
        <dbReference type="ARBA" id="ARBA00022729"/>
    </source>
</evidence>
<reference evidence="19" key="1">
    <citation type="submission" date="2024-05" db="EMBL/GenBank/DDBJ databases">
        <title>Genome Sequences of Four Agar- Degrading Marine Bacteria.</title>
        <authorList>
            <person name="Phillips E.K."/>
            <person name="Shaffer J.C."/>
            <person name="Henson M.W."/>
            <person name="Temperton B."/>
            <person name="Thrash C.J."/>
            <person name="Martin M.O."/>
        </authorList>
    </citation>
    <scope>NUCLEOTIDE SEQUENCE</scope>
    <source>
        <strain evidence="19">EKP203</strain>
    </source>
</reference>
<evidence type="ECO:0000256" key="12">
    <source>
        <dbReference type="ARBA" id="ARBA00022801"/>
    </source>
</evidence>
<keyword evidence="8" id="KW-1134">Transmembrane beta strand</keyword>
<dbReference type="PANTHER" id="PTHR40457:SF1">
    <property type="entry name" value="PHOSPHOLIPASE A1"/>
    <property type="match status" value="1"/>
</dbReference>
<evidence type="ECO:0000313" key="19">
    <source>
        <dbReference type="EMBL" id="MDN2483342.1"/>
    </source>
</evidence>
<evidence type="ECO:0000256" key="1">
    <source>
        <dbReference type="ARBA" id="ARBA00000111"/>
    </source>
</evidence>